<dbReference type="EMBL" id="JMCB01000004">
    <property type="protein sequence ID" value="KFE69706.1"/>
    <property type="molecule type" value="Genomic_DNA"/>
</dbReference>
<dbReference type="Proteomes" id="UP000028725">
    <property type="component" value="Unassembled WGS sequence"/>
</dbReference>
<dbReference type="NCBIfam" id="TIGR02937">
    <property type="entry name" value="sigma70-ECF"/>
    <property type="match status" value="1"/>
</dbReference>
<dbReference type="Pfam" id="PF04542">
    <property type="entry name" value="Sigma70_r2"/>
    <property type="match status" value="1"/>
</dbReference>
<keyword evidence="2" id="KW-0805">Transcription regulation</keyword>
<dbReference type="Pfam" id="PF08281">
    <property type="entry name" value="Sigma70_r4_2"/>
    <property type="match status" value="1"/>
</dbReference>
<accession>A0A085WPU3</accession>
<evidence type="ECO:0000256" key="1">
    <source>
        <dbReference type="ARBA" id="ARBA00010641"/>
    </source>
</evidence>
<gene>
    <name evidence="8" type="ORF">DB31_6681</name>
</gene>
<dbReference type="Gene3D" id="1.10.1740.10">
    <property type="match status" value="1"/>
</dbReference>
<reference evidence="8 9" key="1">
    <citation type="submission" date="2014-04" db="EMBL/GenBank/DDBJ databases">
        <title>Genome assembly of Hyalangium minutum DSM 14724.</title>
        <authorList>
            <person name="Sharma G."/>
            <person name="Subramanian S."/>
        </authorList>
    </citation>
    <scope>NUCLEOTIDE SEQUENCE [LARGE SCALE GENOMIC DNA]</scope>
    <source>
        <strain evidence="8 9">DSM 14724</strain>
    </source>
</reference>
<dbReference type="InterPro" id="IPR014284">
    <property type="entry name" value="RNA_pol_sigma-70_dom"/>
</dbReference>
<keyword evidence="9" id="KW-1185">Reference proteome</keyword>
<comment type="caution">
    <text evidence="8">The sequence shown here is derived from an EMBL/GenBank/DDBJ whole genome shotgun (WGS) entry which is preliminary data.</text>
</comment>
<sequence length="202" mass="22923">MFLQAMSKRDPQLFVIPPPAARAEERPDAELMLLASAGATEAFEVLVRRHLAGVQRFATRYLGDPTAGAEVAQEALLKVWHTRREFRPVRPFSVYLFTLVRNLCRNRYRDSQRQRQRLGLEGGGAAAHSPLEALLEAERYRRMMAALQELPPKLKEAVLLRFDQGLGYPEIARILGAPMSTVRSRVFLGIRQLRARTQEDGE</sequence>
<evidence type="ECO:0000256" key="5">
    <source>
        <dbReference type="ARBA" id="ARBA00023163"/>
    </source>
</evidence>
<dbReference type="SUPFAM" id="SSF88946">
    <property type="entry name" value="Sigma2 domain of RNA polymerase sigma factors"/>
    <property type="match status" value="1"/>
</dbReference>
<dbReference type="InterPro" id="IPR039425">
    <property type="entry name" value="RNA_pol_sigma-70-like"/>
</dbReference>
<dbReference type="STRING" id="394096.DB31_6681"/>
<evidence type="ECO:0000256" key="2">
    <source>
        <dbReference type="ARBA" id="ARBA00023015"/>
    </source>
</evidence>
<evidence type="ECO:0000256" key="4">
    <source>
        <dbReference type="ARBA" id="ARBA00023125"/>
    </source>
</evidence>
<dbReference type="SUPFAM" id="SSF88659">
    <property type="entry name" value="Sigma3 and sigma4 domains of RNA polymerase sigma factors"/>
    <property type="match status" value="1"/>
</dbReference>
<dbReference type="InterPro" id="IPR036388">
    <property type="entry name" value="WH-like_DNA-bd_sf"/>
</dbReference>
<dbReference type="Gene3D" id="1.10.10.10">
    <property type="entry name" value="Winged helix-like DNA-binding domain superfamily/Winged helix DNA-binding domain"/>
    <property type="match status" value="1"/>
</dbReference>
<name>A0A085WPU3_9BACT</name>
<keyword evidence="5" id="KW-0804">Transcription</keyword>
<evidence type="ECO:0000313" key="8">
    <source>
        <dbReference type="EMBL" id="KFE69706.1"/>
    </source>
</evidence>
<comment type="similarity">
    <text evidence="1">Belongs to the sigma-70 factor family. ECF subfamily.</text>
</comment>
<dbReference type="CDD" id="cd06171">
    <property type="entry name" value="Sigma70_r4"/>
    <property type="match status" value="1"/>
</dbReference>
<dbReference type="PANTHER" id="PTHR43133:SF8">
    <property type="entry name" value="RNA POLYMERASE SIGMA FACTOR HI_1459-RELATED"/>
    <property type="match status" value="1"/>
</dbReference>
<keyword evidence="3" id="KW-0731">Sigma factor</keyword>
<dbReference type="GO" id="GO:0006352">
    <property type="term" value="P:DNA-templated transcription initiation"/>
    <property type="evidence" value="ECO:0007669"/>
    <property type="project" value="InterPro"/>
</dbReference>
<organism evidence="8 9">
    <name type="scientific">Hyalangium minutum</name>
    <dbReference type="NCBI Taxonomy" id="394096"/>
    <lineage>
        <taxon>Bacteria</taxon>
        <taxon>Pseudomonadati</taxon>
        <taxon>Myxococcota</taxon>
        <taxon>Myxococcia</taxon>
        <taxon>Myxococcales</taxon>
        <taxon>Cystobacterineae</taxon>
        <taxon>Archangiaceae</taxon>
        <taxon>Hyalangium</taxon>
    </lineage>
</organism>
<evidence type="ECO:0000256" key="3">
    <source>
        <dbReference type="ARBA" id="ARBA00023082"/>
    </source>
</evidence>
<dbReference type="AlphaFoldDB" id="A0A085WPU3"/>
<dbReference type="PANTHER" id="PTHR43133">
    <property type="entry name" value="RNA POLYMERASE ECF-TYPE SIGMA FACTO"/>
    <property type="match status" value="1"/>
</dbReference>
<protein>
    <submittedName>
        <fullName evidence="8">RNA polymerase sigma factor RpoE</fullName>
    </submittedName>
</protein>
<evidence type="ECO:0000259" key="6">
    <source>
        <dbReference type="Pfam" id="PF04542"/>
    </source>
</evidence>
<dbReference type="InterPro" id="IPR013324">
    <property type="entry name" value="RNA_pol_sigma_r3/r4-like"/>
</dbReference>
<feature type="domain" description="RNA polymerase sigma factor 70 region 4 type 2" evidence="7">
    <location>
        <begin position="141"/>
        <end position="193"/>
    </location>
</feature>
<dbReference type="InterPro" id="IPR013325">
    <property type="entry name" value="RNA_pol_sigma_r2"/>
</dbReference>
<evidence type="ECO:0000259" key="7">
    <source>
        <dbReference type="Pfam" id="PF08281"/>
    </source>
</evidence>
<evidence type="ECO:0000313" key="9">
    <source>
        <dbReference type="Proteomes" id="UP000028725"/>
    </source>
</evidence>
<dbReference type="InterPro" id="IPR007627">
    <property type="entry name" value="RNA_pol_sigma70_r2"/>
</dbReference>
<feature type="domain" description="RNA polymerase sigma-70 region 2" evidence="6">
    <location>
        <begin position="46"/>
        <end position="113"/>
    </location>
</feature>
<dbReference type="GO" id="GO:0016987">
    <property type="term" value="F:sigma factor activity"/>
    <property type="evidence" value="ECO:0007669"/>
    <property type="project" value="UniProtKB-KW"/>
</dbReference>
<dbReference type="GO" id="GO:0003677">
    <property type="term" value="F:DNA binding"/>
    <property type="evidence" value="ECO:0007669"/>
    <property type="project" value="UniProtKB-KW"/>
</dbReference>
<dbReference type="InterPro" id="IPR013249">
    <property type="entry name" value="RNA_pol_sigma70_r4_t2"/>
</dbReference>
<keyword evidence="4" id="KW-0238">DNA-binding</keyword>
<proteinExistence type="inferred from homology"/>